<evidence type="ECO:0000313" key="2">
    <source>
        <dbReference type="Proteomes" id="UP000186004"/>
    </source>
</evidence>
<gene>
    <name evidence="1" type="ORF">SAMN05444858_12762</name>
</gene>
<dbReference type="EMBL" id="FTNF01000027">
    <property type="protein sequence ID" value="SIR91999.1"/>
    <property type="molecule type" value="Genomic_DNA"/>
</dbReference>
<evidence type="ECO:0000313" key="1">
    <source>
        <dbReference type="EMBL" id="SIR91999.1"/>
    </source>
</evidence>
<dbReference type="AlphaFoldDB" id="A0A1N7EVC0"/>
<accession>A0A1N7EVC0</accession>
<organism evidence="1 2">
    <name type="scientific">Micromonospora avicenniae</name>
    <dbReference type="NCBI Taxonomy" id="1198245"/>
    <lineage>
        <taxon>Bacteria</taxon>
        <taxon>Bacillati</taxon>
        <taxon>Actinomycetota</taxon>
        <taxon>Actinomycetes</taxon>
        <taxon>Micromonosporales</taxon>
        <taxon>Micromonosporaceae</taxon>
        <taxon>Micromonospora</taxon>
    </lineage>
</organism>
<protein>
    <submittedName>
        <fullName evidence="1">Uncharacterized protein</fullName>
    </submittedName>
</protein>
<sequence length="133" mass="14858">MSLLTGTLRRMSYDLAVWEGDRPADNATALTTFKALYERYIAEGQIPPTPRIRAYVEALLERWIDLTEDDDEEQSPWSTGPLINEASGPVIYFPMVYSRCQEVSAGAARIAAEHGLVCFDPQLGLLRPAPEEL</sequence>
<keyword evidence="2" id="KW-1185">Reference proteome</keyword>
<dbReference type="Proteomes" id="UP000186004">
    <property type="component" value="Unassembled WGS sequence"/>
</dbReference>
<reference evidence="1 2" key="1">
    <citation type="submission" date="2017-01" db="EMBL/GenBank/DDBJ databases">
        <authorList>
            <person name="Mah S.A."/>
            <person name="Swanson W.J."/>
            <person name="Moy G.W."/>
            <person name="Vacquier V.D."/>
        </authorList>
    </citation>
    <scope>NUCLEOTIDE SEQUENCE [LARGE SCALE GENOMIC DNA]</scope>
    <source>
        <strain evidence="1 2">DSM 45758</strain>
    </source>
</reference>
<name>A0A1N7EVC0_9ACTN</name>
<proteinExistence type="predicted"/>